<name>A0A3R9YE61_9HYPH</name>
<dbReference type="InterPro" id="IPR019301">
    <property type="entry name" value="Flagellar_prot_FlgJ_N"/>
</dbReference>
<evidence type="ECO:0000313" key="2">
    <source>
        <dbReference type="EMBL" id="RST85575.1"/>
    </source>
</evidence>
<proteinExistence type="predicted"/>
<dbReference type="Pfam" id="PF10135">
    <property type="entry name" value="Rod-binding"/>
    <property type="match status" value="1"/>
</dbReference>
<keyword evidence="2" id="KW-0282">Flagellum</keyword>
<dbReference type="Proteomes" id="UP000278398">
    <property type="component" value="Unassembled WGS sequence"/>
</dbReference>
<protein>
    <submittedName>
        <fullName evidence="2">Flagellar biosynthesis protein FlgJ</fullName>
    </submittedName>
</protein>
<keyword evidence="3" id="KW-1185">Reference proteome</keyword>
<feature type="domain" description="Flagellar protein FlgJ N-terminal" evidence="1">
    <location>
        <begin position="78"/>
        <end position="115"/>
    </location>
</feature>
<comment type="caution">
    <text evidence="2">The sequence shown here is derived from an EMBL/GenBank/DDBJ whole genome shotgun (WGS) entry which is preliminary data.</text>
</comment>
<dbReference type="AlphaFoldDB" id="A0A3R9YE61"/>
<evidence type="ECO:0000313" key="3">
    <source>
        <dbReference type="Proteomes" id="UP000278398"/>
    </source>
</evidence>
<evidence type="ECO:0000259" key="1">
    <source>
        <dbReference type="Pfam" id="PF10135"/>
    </source>
</evidence>
<sequence length="180" mass="19265">MDVARAVEPEALEAARARLAAIVDRVAAKAGFEVPENLADLRDAPVASRVASAKRPEAFQKFEAMVLQTFLQSMLPQDAESVYGAGIAGDMWKSFLAQELAQQMARGGGIGIADRVLGDYYMDQDKRIPVAGIKGDPAETERADTQSLLSVAMVQEIQRNIMRNVVDLAGDTTGGVTAGR</sequence>
<keyword evidence="2" id="KW-0966">Cell projection</keyword>
<dbReference type="EMBL" id="RWKW01000054">
    <property type="protein sequence ID" value="RST85575.1"/>
    <property type="molecule type" value="Genomic_DNA"/>
</dbReference>
<gene>
    <name evidence="2" type="ORF">EJC49_15130</name>
</gene>
<dbReference type="OrthoDB" id="7889190at2"/>
<organism evidence="2 3">
    <name type="scientific">Aquibium carbonis</name>
    <dbReference type="NCBI Taxonomy" id="2495581"/>
    <lineage>
        <taxon>Bacteria</taxon>
        <taxon>Pseudomonadati</taxon>
        <taxon>Pseudomonadota</taxon>
        <taxon>Alphaproteobacteria</taxon>
        <taxon>Hyphomicrobiales</taxon>
        <taxon>Phyllobacteriaceae</taxon>
        <taxon>Aquibium</taxon>
    </lineage>
</organism>
<keyword evidence="2" id="KW-0969">Cilium</keyword>
<accession>A0A3R9YE61</accession>
<reference evidence="2 3" key="1">
    <citation type="submission" date="2018-12" db="EMBL/GenBank/DDBJ databases">
        <title>Mesorhizobium carbonis sp. nov., isolated from coal mine water.</title>
        <authorList>
            <person name="Xin W."/>
            <person name="Xu Z."/>
            <person name="Xiang F."/>
            <person name="Zhang J."/>
            <person name="Xi L."/>
            <person name="Liu J."/>
        </authorList>
    </citation>
    <scope>NUCLEOTIDE SEQUENCE [LARGE SCALE GENOMIC DNA]</scope>
    <source>
        <strain evidence="2 3">B2.3</strain>
    </source>
</reference>